<keyword evidence="5 6" id="KW-0949">S-adenosyl-L-methionine</keyword>
<keyword evidence="3 6" id="KW-0489">Methyltransferase</keyword>
<evidence type="ECO:0000256" key="7">
    <source>
        <dbReference type="SAM" id="MobiDB-lite"/>
    </source>
</evidence>
<comment type="function">
    <text evidence="6">Specifically methylates the N7 position of a guanine in 16S rRNA.</text>
</comment>
<comment type="subcellular location">
    <subcellularLocation>
        <location evidence="6">Cytoplasm</location>
    </subcellularLocation>
</comment>
<keyword evidence="9" id="KW-1185">Reference proteome</keyword>
<accession>A0A286RBG9</accession>
<feature type="compositionally biased region" description="Basic residues" evidence="7">
    <location>
        <begin position="350"/>
        <end position="359"/>
    </location>
</feature>
<protein>
    <recommendedName>
        <fullName evidence="6">Ribosomal RNA small subunit methyltransferase G</fullName>
        <ecNumber evidence="6">2.1.1.-</ecNumber>
    </recommendedName>
    <alternativeName>
        <fullName evidence="6">16S rRNA 7-methylguanosine methyltransferase</fullName>
        <shortName evidence="6">16S rRNA m7G methyltransferase</shortName>
    </alternativeName>
</protein>
<dbReference type="GO" id="GO:0070043">
    <property type="term" value="F:rRNA (guanine-N7-)-methyltransferase activity"/>
    <property type="evidence" value="ECO:0007669"/>
    <property type="project" value="UniProtKB-UniRule"/>
</dbReference>
<feature type="compositionally biased region" description="Basic and acidic residues" evidence="7">
    <location>
        <begin position="360"/>
        <end position="371"/>
    </location>
</feature>
<dbReference type="InterPro" id="IPR029063">
    <property type="entry name" value="SAM-dependent_MTases_sf"/>
</dbReference>
<dbReference type="PANTHER" id="PTHR31760">
    <property type="entry name" value="S-ADENOSYL-L-METHIONINE-DEPENDENT METHYLTRANSFERASES SUPERFAMILY PROTEIN"/>
    <property type="match status" value="1"/>
</dbReference>
<proteinExistence type="inferred from homology"/>
<reference evidence="8 9" key="1">
    <citation type="journal article" name="Front. Microbiol.">
        <title>Sugar Metabolism of the First Thermophilic Planctomycete Thermogutta terrifontis: Comparative Genomic and Transcriptomic Approaches.</title>
        <authorList>
            <person name="Elcheninov A.G."/>
            <person name="Menzel P."/>
            <person name="Gudbergsdottir S.R."/>
            <person name="Slesarev A.I."/>
            <person name="Kadnikov V.V."/>
            <person name="Krogh A."/>
            <person name="Bonch-Osmolovskaya E.A."/>
            <person name="Peng X."/>
            <person name="Kublanov I.V."/>
        </authorList>
    </citation>
    <scope>NUCLEOTIDE SEQUENCE [LARGE SCALE GENOMIC DNA]</scope>
    <source>
        <strain evidence="8 9">R1</strain>
    </source>
</reference>
<dbReference type="InterPro" id="IPR003682">
    <property type="entry name" value="rRNA_ssu_MeTfrase_G"/>
</dbReference>
<dbReference type="OrthoDB" id="9808773at2"/>
<feature type="region of interest" description="Disordered" evidence="7">
    <location>
        <begin position="1"/>
        <end position="44"/>
    </location>
</feature>
<evidence type="ECO:0000256" key="6">
    <source>
        <dbReference type="HAMAP-Rule" id="MF_00074"/>
    </source>
</evidence>
<evidence type="ECO:0000256" key="5">
    <source>
        <dbReference type="ARBA" id="ARBA00022691"/>
    </source>
</evidence>
<keyword evidence="1 6" id="KW-0963">Cytoplasm</keyword>
<dbReference type="AlphaFoldDB" id="A0A286RBG9"/>
<dbReference type="KEGG" id="ttf:THTE_0708"/>
<dbReference type="EMBL" id="CP018477">
    <property type="protein sequence ID" value="ASV73310.1"/>
    <property type="molecule type" value="Genomic_DNA"/>
</dbReference>
<feature type="binding site" evidence="6">
    <location>
        <position position="116"/>
    </location>
    <ligand>
        <name>S-adenosyl-L-methionine</name>
        <dbReference type="ChEBI" id="CHEBI:59789"/>
    </ligand>
</feature>
<dbReference type="HAMAP" id="MF_00074">
    <property type="entry name" value="16SrRNA_methyltr_G"/>
    <property type="match status" value="1"/>
</dbReference>
<dbReference type="GO" id="GO:0005829">
    <property type="term" value="C:cytosol"/>
    <property type="evidence" value="ECO:0007669"/>
    <property type="project" value="TreeGrafter"/>
</dbReference>
<dbReference type="PANTHER" id="PTHR31760:SF0">
    <property type="entry name" value="S-ADENOSYL-L-METHIONINE-DEPENDENT METHYLTRANSFERASES SUPERFAMILY PROTEIN"/>
    <property type="match status" value="1"/>
</dbReference>
<evidence type="ECO:0000256" key="1">
    <source>
        <dbReference type="ARBA" id="ARBA00022490"/>
    </source>
</evidence>
<evidence type="ECO:0000313" key="9">
    <source>
        <dbReference type="Proteomes" id="UP000215086"/>
    </source>
</evidence>
<feature type="region of interest" description="Disordered" evidence="7">
    <location>
        <begin position="279"/>
        <end position="371"/>
    </location>
</feature>
<dbReference type="RefSeq" id="WP_095413957.1">
    <property type="nucleotide sequence ID" value="NZ_CP018477.1"/>
</dbReference>
<evidence type="ECO:0000256" key="2">
    <source>
        <dbReference type="ARBA" id="ARBA00022552"/>
    </source>
</evidence>
<evidence type="ECO:0000256" key="4">
    <source>
        <dbReference type="ARBA" id="ARBA00022679"/>
    </source>
</evidence>
<dbReference type="Proteomes" id="UP000215086">
    <property type="component" value="Chromosome"/>
</dbReference>
<name>A0A286RBG9_9BACT</name>
<comment type="similarity">
    <text evidence="6">Belongs to the methyltransferase superfamily. RNA methyltransferase RsmG family.</text>
</comment>
<feature type="binding site" evidence="6">
    <location>
        <begin position="166"/>
        <end position="167"/>
    </location>
    <ligand>
        <name>S-adenosyl-L-methionine</name>
        <dbReference type="ChEBI" id="CHEBI:59789"/>
    </ligand>
</feature>
<organism evidence="8 9">
    <name type="scientific">Thermogutta terrifontis</name>
    <dbReference type="NCBI Taxonomy" id="1331910"/>
    <lineage>
        <taxon>Bacteria</taxon>
        <taxon>Pseudomonadati</taxon>
        <taxon>Planctomycetota</taxon>
        <taxon>Planctomycetia</taxon>
        <taxon>Pirellulales</taxon>
        <taxon>Thermoguttaceae</taxon>
        <taxon>Thermogutta</taxon>
    </lineage>
</organism>
<feature type="binding site" evidence="6">
    <location>
        <position position="183"/>
    </location>
    <ligand>
        <name>S-adenosyl-L-methionine</name>
        <dbReference type="ChEBI" id="CHEBI:59789"/>
    </ligand>
</feature>
<keyword evidence="2 6" id="KW-0698">rRNA processing</keyword>
<comment type="caution">
    <text evidence="6">Lacks conserved residue(s) required for the propagation of feature annotation.</text>
</comment>
<evidence type="ECO:0000256" key="3">
    <source>
        <dbReference type="ARBA" id="ARBA00022603"/>
    </source>
</evidence>
<keyword evidence="4 6" id="KW-0808">Transferase</keyword>
<gene>
    <name evidence="6" type="primary">rsmG</name>
    <name evidence="8" type="ORF">THTE_0708</name>
</gene>
<dbReference type="Pfam" id="PF02527">
    <property type="entry name" value="GidB"/>
    <property type="match status" value="1"/>
</dbReference>
<dbReference type="Gene3D" id="3.40.50.150">
    <property type="entry name" value="Vaccinia Virus protein VP39"/>
    <property type="match status" value="1"/>
</dbReference>
<sequence>MVEDNTIPHLEKDDSEAAQPSVTGGEPHEVQPTESAAEPGTSAPQTLEEALAEYGISLFPEQIRQLDRYFHLRNEWNAQMNLTRHTDYRKFVGRDIIDTLSFARVLQPDEVVLDVGTGSGVPGIILAILRPDLQIALCESVGKRARAVADMCEKLELPLPVLVGKAENFLAAGGWEFHSLVIRAVATLLELMRWFKPYWPCFDRMLLLKGPTWVEERGQARHYGVMHGYALRIVDRYTIPDTGAESVLLQVCPEDRLVPPRGCQLRKLRYEIFPTGLITPDRPGPLARFQSPQKQSGKKESPAQTPQHGQVKTGTRRQEKSSQSKKSGKASRSTTGQAGQAPATDPSQKAKMKSRKRKGDQKEKERGEKSP</sequence>
<dbReference type="SUPFAM" id="SSF53335">
    <property type="entry name" value="S-adenosyl-L-methionine-dependent methyltransferases"/>
    <property type="match status" value="1"/>
</dbReference>
<evidence type="ECO:0000313" key="8">
    <source>
        <dbReference type="EMBL" id="ASV73310.1"/>
    </source>
</evidence>
<dbReference type="EC" id="2.1.1.-" evidence="6"/>
<feature type="compositionally biased region" description="Polar residues" evidence="7">
    <location>
        <begin position="302"/>
        <end position="313"/>
    </location>
</feature>